<dbReference type="RefSeq" id="WP_104439849.1">
    <property type="nucleotide sequence ID" value="NZ_PTJA01000023.1"/>
</dbReference>
<dbReference type="OrthoDB" id="7865033at2"/>
<dbReference type="PANTHER" id="PTHR46558">
    <property type="entry name" value="TRACRIPTIONAL REGULATORY PROTEIN-RELATED-RELATED"/>
    <property type="match status" value="1"/>
</dbReference>
<dbReference type="EMBL" id="PTJA01000023">
    <property type="protein sequence ID" value="PPK74709.1"/>
    <property type="molecule type" value="Genomic_DNA"/>
</dbReference>
<dbReference type="CDD" id="cd00093">
    <property type="entry name" value="HTH_XRE"/>
    <property type="match status" value="1"/>
</dbReference>
<sequence>MKEINIAKVLVNKRKEKGITQNELANYIGVSKASVSKWETGQSYPDVTFLPQLAAYFNISIDELIEYKPQMTKENIQKLYRNLSADFASKPFDSVMEDCRNIIKKYYSCFPLLLNLGILMINHVELLKDPGKTASLTEEAKVLFIRIREECDDVSITRQALFMESLCSLISGDANTVLELLDGSVAPALPPESLLASAYQMTGRTEEAKSVLQVGMFQNIVVLFNFFPAYLTLCADVPSKFNEVLRRSLAVAEAFDMRHLHPGVLVGLYVIAAQGFIAQKNHDKALEMLQKYTEIVTSDIYPLCLHGDAFFDRLDGWLDQLDLGTDLPRDEKTIRKSMYDVIVNNPVFSVLSDEQRFQRITEKLQHNCK</sequence>
<dbReference type="InterPro" id="IPR001387">
    <property type="entry name" value="Cro/C1-type_HTH"/>
</dbReference>
<protein>
    <submittedName>
        <fullName evidence="3">Helix-turn-helix protein</fullName>
    </submittedName>
</protein>
<accession>A0A2S6HB50</accession>
<feature type="domain" description="HTH cro/C1-type" evidence="2">
    <location>
        <begin position="10"/>
        <end position="64"/>
    </location>
</feature>
<evidence type="ECO:0000313" key="4">
    <source>
        <dbReference type="Proteomes" id="UP000237749"/>
    </source>
</evidence>
<dbReference type="GO" id="GO:0003677">
    <property type="term" value="F:DNA binding"/>
    <property type="evidence" value="ECO:0007669"/>
    <property type="project" value="UniProtKB-KW"/>
</dbReference>
<dbReference type="Pfam" id="PF01381">
    <property type="entry name" value="HTH_3"/>
    <property type="match status" value="1"/>
</dbReference>
<keyword evidence="4" id="KW-1185">Reference proteome</keyword>
<evidence type="ECO:0000313" key="3">
    <source>
        <dbReference type="EMBL" id="PPK74709.1"/>
    </source>
</evidence>
<dbReference type="Gene3D" id="1.10.260.40">
    <property type="entry name" value="lambda repressor-like DNA-binding domains"/>
    <property type="match status" value="1"/>
</dbReference>
<dbReference type="PANTHER" id="PTHR46558:SF11">
    <property type="entry name" value="HTH-TYPE TRANSCRIPTIONAL REGULATOR XRE"/>
    <property type="match status" value="1"/>
</dbReference>
<evidence type="ECO:0000259" key="2">
    <source>
        <dbReference type="PROSITE" id="PS50943"/>
    </source>
</evidence>
<dbReference type="AlphaFoldDB" id="A0A2S6HB50"/>
<proteinExistence type="predicted"/>
<gene>
    <name evidence="3" type="ORF">BXY41_12324</name>
</gene>
<evidence type="ECO:0000256" key="1">
    <source>
        <dbReference type="ARBA" id="ARBA00023125"/>
    </source>
</evidence>
<dbReference type="PROSITE" id="PS50943">
    <property type="entry name" value="HTH_CROC1"/>
    <property type="match status" value="1"/>
</dbReference>
<dbReference type="Proteomes" id="UP000237749">
    <property type="component" value="Unassembled WGS sequence"/>
</dbReference>
<keyword evidence="1" id="KW-0238">DNA-binding</keyword>
<dbReference type="SUPFAM" id="SSF47413">
    <property type="entry name" value="lambda repressor-like DNA-binding domains"/>
    <property type="match status" value="1"/>
</dbReference>
<dbReference type="SMART" id="SM00530">
    <property type="entry name" value="HTH_XRE"/>
    <property type="match status" value="1"/>
</dbReference>
<reference evidence="3 4" key="1">
    <citation type="submission" date="2018-02" db="EMBL/GenBank/DDBJ databases">
        <title>Genomic Encyclopedia of Archaeal and Bacterial Type Strains, Phase II (KMG-II): from individual species to whole genera.</title>
        <authorList>
            <person name="Goeker M."/>
        </authorList>
    </citation>
    <scope>NUCLEOTIDE SEQUENCE [LARGE SCALE GENOMIC DNA]</scope>
    <source>
        <strain evidence="3 4">DSM 3808</strain>
    </source>
</reference>
<name>A0A2S6HB50_9FIRM</name>
<comment type="caution">
    <text evidence="3">The sequence shown here is derived from an EMBL/GenBank/DDBJ whole genome shotgun (WGS) entry which is preliminary data.</text>
</comment>
<organism evidence="3 4">
    <name type="scientific">Lacrimispora xylanisolvens</name>
    <dbReference type="NCBI Taxonomy" id="384636"/>
    <lineage>
        <taxon>Bacteria</taxon>
        <taxon>Bacillati</taxon>
        <taxon>Bacillota</taxon>
        <taxon>Clostridia</taxon>
        <taxon>Lachnospirales</taxon>
        <taxon>Lachnospiraceae</taxon>
        <taxon>Lacrimispora</taxon>
    </lineage>
</organism>
<dbReference type="InterPro" id="IPR010982">
    <property type="entry name" value="Lambda_DNA-bd_dom_sf"/>
</dbReference>